<reference evidence="3" key="1">
    <citation type="submission" date="2016-11" db="EMBL/GenBank/DDBJ databases">
        <authorList>
            <person name="Varghese N."/>
            <person name="Submissions S."/>
        </authorList>
    </citation>
    <scope>NUCLEOTIDE SEQUENCE [LARGE SCALE GENOMIC DNA]</scope>
    <source>
        <strain evidence="3">DSM 15449</strain>
    </source>
</reference>
<feature type="signal peptide" evidence="1">
    <location>
        <begin position="1"/>
        <end position="27"/>
    </location>
</feature>
<dbReference type="InterPro" id="IPR007253">
    <property type="entry name" value="Cell_wall-bd_2"/>
</dbReference>
<feature type="chain" id="PRO_5012974351" evidence="1">
    <location>
        <begin position="28"/>
        <end position="1082"/>
    </location>
</feature>
<keyword evidence="1" id="KW-0732">Signal</keyword>
<evidence type="ECO:0000313" key="3">
    <source>
        <dbReference type="Proteomes" id="UP000183954"/>
    </source>
</evidence>
<evidence type="ECO:0000256" key="1">
    <source>
        <dbReference type="SAM" id="SignalP"/>
    </source>
</evidence>
<dbReference type="Proteomes" id="UP000183954">
    <property type="component" value="Unassembled WGS sequence"/>
</dbReference>
<dbReference type="Gene3D" id="3.40.50.12090">
    <property type="match status" value="1"/>
</dbReference>
<keyword evidence="3" id="KW-1185">Reference proteome</keyword>
<dbReference type="STRING" id="1121420.SAMN02746098_00684"/>
<accession>A0A1M5RX17</accession>
<dbReference type="RefSeq" id="WP_073027858.1">
    <property type="nucleotide sequence ID" value="NZ_FQXJ01000003.1"/>
</dbReference>
<dbReference type="EMBL" id="FQXJ01000003">
    <property type="protein sequence ID" value="SHH30796.1"/>
    <property type="molecule type" value="Genomic_DNA"/>
</dbReference>
<protein>
    <submittedName>
        <fullName evidence="2">Putative cell wall-binding protein</fullName>
    </submittedName>
</protein>
<dbReference type="AlphaFoldDB" id="A0A1M5RX17"/>
<dbReference type="InterPro" id="IPR051922">
    <property type="entry name" value="Bact_Sporulation_Assoc"/>
</dbReference>
<name>A0A1M5RX17_9FIRM</name>
<dbReference type="Pfam" id="PF04122">
    <property type="entry name" value="CW_binding_2"/>
    <property type="match status" value="3"/>
</dbReference>
<dbReference type="PANTHER" id="PTHR30032">
    <property type="entry name" value="N-ACETYLMURAMOYL-L-ALANINE AMIDASE-RELATED"/>
    <property type="match status" value="1"/>
</dbReference>
<evidence type="ECO:0000313" key="2">
    <source>
        <dbReference type="EMBL" id="SHH30796.1"/>
    </source>
</evidence>
<gene>
    <name evidence="2" type="ORF">SAMN02746098_00684</name>
</gene>
<dbReference type="PANTHER" id="PTHR30032:SF8">
    <property type="entry name" value="GERMINATION-SPECIFIC N-ACETYLMURAMOYL-L-ALANINE AMIDASE"/>
    <property type="match status" value="1"/>
</dbReference>
<dbReference type="OrthoDB" id="3268939at2"/>
<proteinExistence type="predicted"/>
<sequence>MKKTKKALATLAIAGMTLSMIPFNVFAASTVPTRLAGVTAEQTAVKIADQTGYTGAAILASSTSYGMVDALTAGPLAASLKAPILLTGAGNAIDAATKAELTKLAVKTVYVTSGTAVIKQSVIDELKAMGIEVVALGGYDRAETSVNIAKKMTGVTKVAVANTVVDALSIAAVASAANEPILLTNKDALPASVAAYLASAGVTTSDVIGGTGVISDAVVAGLPSATRHAGMTAYDTNNQVIQDFAAALQFDNVYVASGVTGIDALAGAPLAAQTKSPIVLTDGKSVPAAAAFTYSKSATSTVVTALGGEFVVSESVRLGIAAGQVTPVTNEFKIVSISALDDTNTFLRVDFSKAVTTSLEPSDISIKNAKTLASYGVKTVTLAADGMSAQLELFSNVDNVNVLQYLTDYTVTVQANGTILTANFNRPYSLETRVVDIDVADKEITVVDNKSGASKTLKVLDPNFDYQAVLGELIQVWYNTDNELLKSQLATTTAKYDSIEVTKVDEIKLLTEDNKYDASDEEYANDDDKYAFYLDGESTSPSAIMGDKFNFAKVGFDKSGNVEYVSAYNLKQFLIVDKVDGDEVVGVDGPGTGGSFDAEDATIIKDGKVITLDDLEKGDVLFFSTDADDKDGFAEVYNKTVTGAIDDVYYESITVDGDTYDFVYDQNELTKYDTNYASSAVYIDADGETALVDSDAAEELQAAGDVKLYFDRAGNLVYIAGDLADVESNTLTAILTDDIEYGSSTYGNAKAQFSVLLENGDEEVYDLTLKDLDTITVDGVDYDIDSTPTATDEWNPTIVSSDLVLVNSAGTQVTVSFGNTEGKLMEFKLDDNGNVKELGFFSADFKSSTSILEAGDTYLDGKKLLSSTLVFDAKKGYDNSGVLVDVKAGDVSVTKWSDYEGTDISNPDFIINDDNEVIAVVIKTTTTSDTSYEEAVITSIIRNTDKDIVKVTAYVNGVEKTYTVDEVTLATLAKGDVAVLEIDDSSSELVTNIHTSGAEYTGRVIANATTGAAISLADVNVGSREVTIGGQIYKLVSDGEVLDGTDNNDITVETLADLRGKTNVTIVKDELNSNFVKYFMFE</sequence>
<organism evidence="2 3">
    <name type="scientific">Desulfosporosinus lacus DSM 15449</name>
    <dbReference type="NCBI Taxonomy" id="1121420"/>
    <lineage>
        <taxon>Bacteria</taxon>
        <taxon>Bacillati</taxon>
        <taxon>Bacillota</taxon>
        <taxon>Clostridia</taxon>
        <taxon>Eubacteriales</taxon>
        <taxon>Desulfitobacteriaceae</taxon>
        <taxon>Desulfosporosinus</taxon>
    </lineage>
</organism>